<name>A0ABD0SBA7_LOXSC</name>
<dbReference type="InterPro" id="IPR011009">
    <property type="entry name" value="Kinase-like_dom_sf"/>
</dbReference>
<dbReference type="InterPro" id="IPR001245">
    <property type="entry name" value="Ser-Thr/Tyr_kinase_cat_dom"/>
</dbReference>
<sequence>MLAETRKSVPKMYIYDLPYEINRDLCRLLDNDDVWKELAGNMSYNAFEVNEIEQTARRNSKSPTDQLFTFWGQLNHTVTELFVLLYRMKHIPALRSLTPVVDSKYHALLLKLCPNKGREIDTSVIDDKNNKKQKVHTDESNLIPVPVKLIEQGVPLPTSSRGLNDSTDDDSADLSKSTSSTDSRENDIRAEIMRNVAAIPMLKYEELRDATDNWSAANLLGQGGFAQVFKGEWKQLTVAVKRLRATDARDRELIRELCLNQYRHDNIVPLYGYSCGGAEVCLVYQLMAGGSLEARLRCRNPNNQMPLSWPQRHKIAHGVARGLQFLHTMTNTPLIHGDIKPANILLDQCLIPKIGDFGLARKGPYGDNRTHFKVSKVHGTRPYLPDEYLRSGCLSPAVDVFSYGVVMLELATCLKPIDTTRPVQRLTDFMRMELEKRLDTALYEDRMLYGTQHSNPPICREFINIGIHCTRYQRSERPKMLEVYKRLDSMMAPGNAM</sequence>
<dbReference type="GO" id="GO:0004674">
    <property type="term" value="F:protein serine/threonine kinase activity"/>
    <property type="evidence" value="ECO:0007669"/>
    <property type="project" value="UniProtKB-KW"/>
</dbReference>
<evidence type="ECO:0000259" key="13">
    <source>
        <dbReference type="PROSITE" id="PS50011"/>
    </source>
</evidence>
<dbReference type="SUPFAM" id="SSF56112">
    <property type="entry name" value="Protein kinase-like (PK-like)"/>
    <property type="match status" value="1"/>
</dbReference>
<keyword evidence="5 10" id="KW-0547">Nucleotide-binding</keyword>
<dbReference type="InterPro" id="IPR000719">
    <property type="entry name" value="Prot_kinase_dom"/>
</dbReference>
<evidence type="ECO:0000256" key="8">
    <source>
        <dbReference type="ARBA" id="ARBA00047899"/>
    </source>
</evidence>
<comment type="caution">
    <text evidence="15">The sequence shown here is derived from an EMBL/GenBank/DDBJ whole genome shotgun (WGS) entry which is preliminary data.</text>
</comment>
<dbReference type="Gene3D" id="1.10.510.10">
    <property type="entry name" value="Transferase(Phosphotransferase) domain 1"/>
    <property type="match status" value="1"/>
</dbReference>
<reference evidence="15 16" key="1">
    <citation type="submission" date="2024-06" db="EMBL/GenBank/DDBJ databases">
        <title>A chromosome-level genome assembly of beet webworm, Loxostege sticticalis.</title>
        <authorList>
            <person name="Zhang Y."/>
        </authorList>
    </citation>
    <scope>NUCLEOTIDE SEQUENCE [LARGE SCALE GENOMIC DNA]</scope>
    <source>
        <strain evidence="15">AQ028</strain>
        <tissue evidence="15">Male pupae</tissue>
    </source>
</reference>
<dbReference type="InterPro" id="IPR051824">
    <property type="entry name" value="LRR_Rcpt-Like_S/T_Kinase"/>
</dbReference>
<dbReference type="Pfam" id="PF07714">
    <property type="entry name" value="PK_Tyr_Ser-Thr"/>
    <property type="match status" value="1"/>
</dbReference>
<dbReference type="SUPFAM" id="SSF47986">
    <property type="entry name" value="DEATH domain"/>
    <property type="match status" value="1"/>
</dbReference>
<accession>A0ABD0SBA7</accession>
<dbReference type="GO" id="GO:0005524">
    <property type="term" value="F:ATP binding"/>
    <property type="evidence" value="ECO:0007669"/>
    <property type="project" value="UniProtKB-UniRule"/>
</dbReference>
<dbReference type="EMBL" id="JBEDNZ010000024">
    <property type="protein sequence ID" value="KAL0811338.1"/>
    <property type="molecule type" value="Genomic_DNA"/>
</dbReference>
<evidence type="ECO:0000256" key="5">
    <source>
        <dbReference type="ARBA" id="ARBA00022741"/>
    </source>
</evidence>
<dbReference type="Gene3D" id="3.30.200.20">
    <property type="entry name" value="Phosphorylase Kinase, domain 1"/>
    <property type="match status" value="1"/>
</dbReference>
<evidence type="ECO:0000313" key="16">
    <source>
        <dbReference type="Proteomes" id="UP001549921"/>
    </source>
</evidence>
<proteinExistence type="inferred from homology"/>
<evidence type="ECO:0000256" key="3">
    <source>
        <dbReference type="ARBA" id="ARBA00022527"/>
    </source>
</evidence>
<evidence type="ECO:0000313" key="15">
    <source>
        <dbReference type="EMBL" id="KAL0811338.1"/>
    </source>
</evidence>
<evidence type="ECO:0000256" key="2">
    <source>
        <dbReference type="ARBA" id="ARBA00012513"/>
    </source>
</evidence>
<keyword evidence="6" id="KW-0418">Kinase</keyword>
<dbReference type="PANTHER" id="PTHR48006">
    <property type="entry name" value="LEUCINE-RICH REPEAT-CONTAINING PROTEIN DDB_G0281931-RELATED"/>
    <property type="match status" value="1"/>
</dbReference>
<comment type="catalytic activity">
    <reaction evidence="9">
        <text>L-seryl-[protein] + ATP = O-phospho-L-seryl-[protein] + ADP + H(+)</text>
        <dbReference type="Rhea" id="RHEA:17989"/>
        <dbReference type="Rhea" id="RHEA-COMP:9863"/>
        <dbReference type="Rhea" id="RHEA-COMP:11604"/>
        <dbReference type="ChEBI" id="CHEBI:15378"/>
        <dbReference type="ChEBI" id="CHEBI:29999"/>
        <dbReference type="ChEBI" id="CHEBI:30616"/>
        <dbReference type="ChEBI" id="CHEBI:83421"/>
        <dbReference type="ChEBI" id="CHEBI:456216"/>
        <dbReference type="EC" id="2.7.11.1"/>
    </reaction>
</comment>
<feature type="domain" description="Death" evidence="14">
    <location>
        <begin position="35"/>
        <end position="101"/>
    </location>
</feature>
<evidence type="ECO:0000256" key="6">
    <source>
        <dbReference type="ARBA" id="ARBA00022777"/>
    </source>
</evidence>
<dbReference type="InterPro" id="IPR008271">
    <property type="entry name" value="Ser/Thr_kinase_AS"/>
</dbReference>
<dbReference type="PROSITE" id="PS00108">
    <property type="entry name" value="PROTEIN_KINASE_ST"/>
    <property type="match status" value="1"/>
</dbReference>
<dbReference type="SMART" id="SM00005">
    <property type="entry name" value="DEATH"/>
    <property type="match status" value="1"/>
</dbReference>
<evidence type="ECO:0000256" key="7">
    <source>
        <dbReference type="ARBA" id="ARBA00022840"/>
    </source>
</evidence>
<dbReference type="FunFam" id="1.10.510.10:FF:000754">
    <property type="entry name" value="Interleukin-1 receptor-associated kinase"/>
    <property type="match status" value="1"/>
</dbReference>
<evidence type="ECO:0000256" key="1">
    <source>
        <dbReference type="ARBA" id="ARBA00008718"/>
    </source>
</evidence>
<evidence type="ECO:0000259" key="14">
    <source>
        <dbReference type="PROSITE" id="PS50017"/>
    </source>
</evidence>
<feature type="domain" description="Protein kinase" evidence="13">
    <location>
        <begin position="214"/>
        <end position="491"/>
    </location>
</feature>
<evidence type="ECO:0000256" key="9">
    <source>
        <dbReference type="ARBA" id="ARBA00048679"/>
    </source>
</evidence>
<feature type="region of interest" description="Disordered" evidence="12">
    <location>
        <begin position="155"/>
        <end position="187"/>
    </location>
</feature>
<evidence type="ECO:0000256" key="12">
    <source>
        <dbReference type="SAM" id="MobiDB-lite"/>
    </source>
</evidence>
<dbReference type="Proteomes" id="UP001549921">
    <property type="component" value="Unassembled WGS sequence"/>
</dbReference>
<dbReference type="PROSITE" id="PS50011">
    <property type="entry name" value="PROTEIN_KINASE_DOM"/>
    <property type="match status" value="1"/>
</dbReference>
<keyword evidence="4" id="KW-0808">Transferase</keyword>
<dbReference type="GO" id="GO:0045087">
    <property type="term" value="P:innate immune response"/>
    <property type="evidence" value="ECO:0007669"/>
    <property type="project" value="UniProtKB-ARBA"/>
</dbReference>
<organism evidence="15 16">
    <name type="scientific">Loxostege sticticalis</name>
    <name type="common">Beet webworm moth</name>
    <dbReference type="NCBI Taxonomy" id="481309"/>
    <lineage>
        <taxon>Eukaryota</taxon>
        <taxon>Metazoa</taxon>
        <taxon>Ecdysozoa</taxon>
        <taxon>Arthropoda</taxon>
        <taxon>Hexapoda</taxon>
        <taxon>Insecta</taxon>
        <taxon>Pterygota</taxon>
        <taxon>Neoptera</taxon>
        <taxon>Endopterygota</taxon>
        <taxon>Lepidoptera</taxon>
        <taxon>Glossata</taxon>
        <taxon>Ditrysia</taxon>
        <taxon>Pyraloidea</taxon>
        <taxon>Crambidae</taxon>
        <taxon>Pyraustinae</taxon>
        <taxon>Loxostege</taxon>
    </lineage>
</organism>
<dbReference type="PANTHER" id="PTHR48006:SF102">
    <property type="entry name" value="LEUCINE-RICH REPEAT-CONTAINING PROTEIN DDB_G0281931-RELATED"/>
    <property type="match status" value="1"/>
</dbReference>
<dbReference type="InterPro" id="IPR000488">
    <property type="entry name" value="Death_dom"/>
</dbReference>
<dbReference type="SMART" id="SM00220">
    <property type="entry name" value="S_TKc"/>
    <property type="match status" value="1"/>
</dbReference>
<keyword evidence="7 10" id="KW-0067">ATP-binding</keyword>
<dbReference type="InterPro" id="IPR017441">
    <property type="entry name" value="Protein_kinase_ATP_BS"/>
</dbReference>
<keyword evidence="3 11" id="KW-0723">Serine/threonine-protein kinase</keyword>
<dbReference type="CDD" id="cd14066">
    <property type="entry name" value="STKc_IRAK"/>
    <property type="match status" value="1"/>
</dbReference>
<feature type="binding site" evidence="10">
    <location>
        <position position="241"/>
    </location>
    <ligand>
        <name>ATP</name>
        <dbReference type="ChEBI" id="CHEBI:30616"/>
    </ligand>
</feature>
<comment type="similarity">
    <text evidence="1">Belongs to the protein kinase superfamily. TKL Ser/Thr protein kinase family. Pelle subfamily.</text>
</comment>
<comment type="catalytic activity">
    <reaction evidence="8">
        <text>L-threonyl-[protein] + ATP = O-phospho-L-threonyl-[protein] + ADP + H(+)</text>
        <dbReference type="Rhea" id="RHEA:46608"/>
        <dbReference type="Rhea" id="RHEA-COMP:11060"/>
        <dbReference type="Rhea" id="RHEA-COMP:11605"/>
        <dbReference type="ChEBI" id="CHEBI:15378"/>
        <dbReference type="ChEBI" id="CHEBI:30013"/>
        <dbReference type="ChEBI" id="CHEBI:30616"/>
        <dbReference type="ChEBI" id="CHEBI:61977"/>
        <dbReference type="ChEBI" id="CHEBI:456216"/>
        <dbReference type="EC" id="2.7.11.1"/>
    </reaction>
</comment>
<dbReference type="GO" id="GO:0009893">
    <property type="term" value="P:positive regulation of metabolic process"/>
    <property type="evidence" value="ECO:0007669"/>
    <property type="project" value="UniProtKB-ARBA"/>
</dbReference>
<dbReference type="AlphaFoldDB" id="A0ABD0SBA7"/>
<dbReference type="Pfam" id="PF00531">
    <property type="entry name" value="Death"/>
    <property type="match status" value="1"/>
</dbReference>
<evidence type="ECO:0000256" key="10">
    <source>
        <dbReference type="PROSITE-ProRule" id="PRU10141"/>
    </source>
</evidence>
<dbReference type="PROSITE" id="PS00107">
    <property type="entry name" value="PROTEIN_KINASE_ATP"/>
    <property type="match status" value="1"/>
</dbReference>
<protein>
    <recommendedName>
        <fullName evidence="2">non-specific serine/threonine protein kinase</fullName>
        <ecNumber evidence="2">2.7.11.1</ecNumber>
    </recommendedName>
</protein>
<dbReference type="EC" id="2.7.11.1" evidence="2"/>
<evidence type="ECO:0000256" key="4">
    <source>
        <dbReference type="ARBA" id="ARBA00022679"/>
    </source>
</evidence>
<dbReference type="GO" id="GO:1902533">
    <property type="term" value="P:positive regulation of intracellular signal transduction"/>
    <property type="evidence" value="ECO:0007669"/>
    <property type="project" value="UniProtKB-ARBA"/>
</dbReference>
<dbReference type="PROSITE" id="PS50017">
    <property type="entry name" value="DEATH_DOMAIN"/>
    <property type="match status" value="1"/>
</dbReference>
<dbReference type="GO" id="GO:0031349">
    <property type="term" value="P:positive regulation of defense response"/>
    <property type="evidence" value="ECO:0007669"/>
    <property type="project" value="UniProtKB-ARBA"/>
</dbReference>
<dbReference type="InterPro" id="IPR037924">
    <property type="entry name" value="Pelle_death"/>
</dbReference>
<dbReference type="InterPro" id="IPR011029">
    <property type="entry name" value="DEATH-like_dom_sf"/>
</dbReference>
<gene>
    <name evidence="15" type="ORF">ABMA28_009748</name>
</gene>
<dbReference type="CDD" id="cd08307">
    <property type="entry name" value="Death_Pelle"/>
    <property type="match status" value="1"/>
</dbReference>
<dbReference type="Gene3D" id="1.10.533.10">
    <property type="entry name" value="Death Domain, Fas"/>
    <property type="match status" value="1"/>
</dbReference>
<evidence type="ECO:0000256" key="11">
    <source>
        <dbReference type="RuleBase" id="RU000304"/>
    </source>
</evidence>